<keyword evidence="1 4" id="KW-0808">Transferase</keyword>
<evidence type="ECO:0000259" key="3">
    <source>
        <dbReference type="PROSITE" id="PS51186"/>
    </source>
</evidence>
<dbReference type="InterPro" id="IPR000182">
    <property type="entry name" value="GNAT_dom"/>
</dbReference>
<organism evidence="4 5">
    <name type="scientific">Gracilibacillus halotolerans</name>
    <dbReference type="NCBI Taxonomy" id="74386"/>
    <lineage>
        <taxon>Bacteria</taxon>
        <taxon>Bacillati</taxon>
        <taxon>Bacillota</taxon>
        <taxon>Bacilli</taxon>
        <taxon>Bacillales</taxon>
        <taxon>Bacillaceae</taxon>
        <taxon>Gracilibacillus</taxon>
    </lineage>
</organism>
<evidence type="ECO:0000313" key="5">
    <source>
        <dbReference type="Proteomes" id="UP000572212"/>
    </source>
</evidence>
<dbReference type="PROSITE" id="PS51186">
    <property type="entry name" value="GNAT"/>
    <property type="match status" value="1"/>
</dbReference>
<dbReference type="InterPro" id="IPR050832">
    <property type="entry name" value="Bact_Acetyltransf"/>
</dbReference>
<dbReference type="SUPFAM" id="SSF55729">
    <property type="entry name" value="Acyl-CoA N-acyltransferases (Nat)"/>
    <property type="match status" value="1"/>
</dbReference>
<keyword evidence="5" id="KW-1185">Reference proteome</keyword>
<dbReference type="PANTHER" id="PTHR43877">
    <property type="entry name" value="AMINOALKYLPHOSPHONATE N-ACETYLTRANSFERASE-RELATED-RELATED"/>
    <property type="match status" value="1"/>
</dbReference>
<dbReference type="Gene3D" id="3.40.630.30">
    <property type="match status" value="1"/>
</dbReference>
<comment type="caution">
    <text evidence="4">The sequence shown here is derived from an EMBL/GenBank/DDBJ whole genome shotgun (WGS) entry which is preliminary data.</text>
</comment>
<dbReference type="EMBL" id="JACHON010000010">
    <property type="protein sequence ID" value="MBB6513303.1"/>
    <property type="molecule type" value="Genomic_DNA"/>
</dbReference>
<dbReference type="PANTHER" id="PTHR43877:SF1">
    <property type="entry name" value="ACETYLTRANSFERASE"/>
    <property type="match status" value="1"/>
</dbReference>
<gene>
    <name evidence="4" type="ORF">GGQ92_002110</name>
</gene>
<evidence type="ECO:0000256" key="1">
    <source>
        <dbReference type="ARBA" id="ARBA00022679"/>
    </source>
</evidence>
<dbReference type="RefSeq" id="WP_184248247.1">
    <property type="nucleotide sequence ID" value="NZ_BAAACU010000042.1"/>
</dbReference>
<name>A0A841RNW6_9BACI</name>
<proteinExistence type="predicted"/>
<evidence type="ECO:0000313" key="4">
    <source>
        <dbReference type="EMBL" id="MBB6513303.1"/>
    </source>
</evidence>
<feature type="domain" description="N-acetyltransferase" evidence="3">
    <location>
        <begin position="9"/>
        <end position="171"/>
    </location>
</feature>
<sequence>MSKLMNNQIIVKELVSEDAEAVRLLLIESYQQYEHYFTPQAWEEYSNRIVSSIDNPNVDIIFVAELEQRVVGTLQLFRSGVEAYEIPELQIQAPIIRLVAVHPEARGRGVGNVLLNNAIQKVKALGESSIYLHTTDFMVHAVQLYKKLGFQRDKTNDFSRGNMVSKCYRLDL</sequence>
<keyword evidence="2" id="KW-0012">Acyltransferase</keyword>
<dbReference type="Proteomes" id="UP000572212">
    <property type="component" value="Unassembled WGS sequence"/>
</dbReference>
<dbReference type="InterPro" id="IPR016181">
    <property type="entry name" value="Acyl_CoA_acyltransferase"/>
</dbReference>
<protein>
    <submittedName>
        <fullName evidence="4">GNAT superfamily N-acetyltransferase</fullName>
    </submittedName>
</protein>
<dbReference type="CDD" id="cd04301">
    <property type="entry name" value="NAT_SF"/>
    <property type="match status" value="1"/>
</dbReference>
<dbReference type="Pfam" id="PF00583">
    <property type="entry name" value="Acetyltransf_1"/>
    <property type="match status" value="1"/>
</dbReference>
<dbReference type="AlphaFoldDB" id="A0A841RNW6"/>
<reference evidence="4 5" key="1">
    <citation type="submission" date="2020-08" db="EMBL/GenBank/DDBJ databases">
        <title>Genomic Encyclopedia of Type Strains, Phase IV (KMG-IV): sequencing the most valuable type-strain genomes for metagenomic binning, comparative biology and taxonomic classification.</title>
        <authorList>
            <person name="Goeker M."/>
        </authorList>
    </citation>
    <scope>NUCLEOTIDE SEQUENCE [LARGE SCALE GENOMIC DNA]</scope>
    <source>
        <strain evidence="4 5">DSM 11805</strain>
    </source>
</reference>
<accession>A0A841RNW6</accession>
<dbReference type="GO" id="GO:0016747">
    <property type="term" value="F:acyltransferase activity, transferring groups other than amino-acyl groups"/>
    <property type="evidence" value="ECO:0007669"/>
    <property type="project" value="InterPro"/>
</dbReference>
<evidence type="ECO:0000256" key="2">
    <source>
        <dbReference type="ARBA" id="ARBA00023315"/>
    </source>
</evidence>